<comment type="function">
    <text evidence="7">Component of the MICOS complex, a large protein complex of the mitochondrial inner membrane that plays crucial roles in the maintenance of crista junctions, inner membrane architecture, and formation of contact sites to the outer membrane.</text>
</comment>
<evidence type="ECO:0000256" key="1">
    <source>
        <dbReference type="ARBA" id="ARBA00010877"/>
    </source>
</evidence>
<comment type="subcellular location">
    <subcellularLocation>
        <location evidence="7">Mitochondrion inner membrane</location>
        <topology evidence="7">Single-pass membrane protein</topology>
    </subcellularLocation>
</comment>
<name>A0ABD2MPI5_9CUCU</name>
<protein>
    <recommendedName>
        <fullName evidence="7">MICOS complex subunit MIC60</fullName>
    </recommendedName>
    <alternativeName>
        <fullName evidence="7">Mitofilin</fullName>
    </alternativeName>
</protein>
<keyword evidence="5 7" id="KW-0496">Mitochondrion</keyword>
<dbReference type="PANTHER" id="PTHR15415:SF7">
    <property type="entry name" value="MICOS COMPLEX SUBUNIT MIC60"/>
    <property type="match status" value="1"/>
</dbReference>
<dbReference type="PANTHER" id="PTHR15415">
    <property type="entry name" value="MITOFILIN"/>
    <property type="match status" value="1"/>
</dbReference>
<accession>A0ABD2MPI5</accession>
<feature type="coiled-coil region" evidence="8">
    <location>
        <begin position="252"/>
        <end position="309"/>
    </location>
</feature>
<evidence type="ECO:0000313" key="10">
    <source>
        <dbReference type="Proteomes" id="UP001516400"/>
    </source>
</evidence>
<keyword evidence="2 7" id="KW-0812">Transmembrane</keyword>
<keyword evidence="8" id="KW-0175">Coiled coil</keyword>
<feature type="transmembrane region" description="Helical" evidence="7">
    <location>
        <begin position="50"/>
        <end position="69"/>
    </location>
</feature>
<keyword evidence="10" id="KW-1185">Reference proteome</keyword>
<evidence type="ECO:0000256" key="5">
    <source>
        <dbReference type="ARBA" id="ARBA00023128"/>
    </source>
</evidence>
<dbReference type="InterPro" id="IPR019133">
    <property type="entry name" value="MIC60"/>
</dbReference>
<keyword evidence="6 7" id="KW-0472">Membrane</keyword>
<evidence type="ECO:0000313" key="9">
    <source>
        <dbReference type="EMBL" id="KAL3268175.1"/>
    </source>
</evidence>
<dbReference type="GO" id="GO:0005743">
    <property type="term" value="C:mitochondrial inner membrane"/>
    <property type="evidence" value="ECO:0007669"/>
    <property type="project" value="UniProtKB-SubCell"/>
</dbReference>
<evidence type="ECO:0000256" key="4">
    <source>
        <dbReference type="ARBA" id="ARBA00022989"/>
    </source>
</evidence>
<sequence>MLNIISRKLTPRKISLLYDPKYRIYRRCYSNNRDLCPPPKKRQKPSTGTLYTLGAIALIGGGTITYAKYNDEFRDALVCSAPFLDDVLKVIYREEDLTEALGKAYRYIKGSLYNLLLGKKDKTSAEIMLKKDFKAPPAILPSLEEGKIPDDQFQELRVEKQTEDGETKVEIGGVVKPKLSDLPETDTRNLRQLEQDLTESCADAVNTYNKALFNLKKFNQEVECLVEESIDKISTDTWSSIKSKAREKDKSLQIAKEKADETLAKASKLESLVQEPEFQARDVSREILLTNIRQIKKNVEDSKKELYRETKMGSIAYKYWEQVQKARQHFSEELESLFPTVDLQSRELKIHGEDLDLFLMHAYSHVLYYQKELAKAETLAQDKLQRAVDAANKGGGEALTTAQICEALEQEKRKITLCYQKQCLKLRKESECYLREQLKRQSQAFADHLEEALLQKEREIDRGLARKFDEKLEEERCRFKMQLAAMIGRLRGLDRTMKIREMADEEAKKSQILWAACQTLLRALRSSCPGLPWQTQLRSLTPELNAVEKSAAEQDELVKAVLKAIPFEARDRGIFPEDALRERFLKVEKVARMVALVPAEGAALPVYILSFIQSLLLINAPSPIPQAELNNEETDFSELSTNDILQRARYWLDRGNFTQTLKYMNLLKGASRSVARQWMNEARILLETQQAANTLIAHAASSGLMYL</sequence>
<comment type="similarity">
    <text evidence="1 7">Belongs to the MICOS complex subunit Mic60 family.</text>
</comment>
<comment type="subunit">
    <text evidence="7">Component of the mitochondrial contact site and cristae organizing system (MICOS) complex.</text>
</comment>
<proteinExistence type="inferred from homology"/>
<evidence type="ECO:0000256" key="7">
    <source>
        <dbReference type="RuleBase" id="RU363000"/>
    </source>
</evidence>
<evidence type="ECO:0000256" key="2">
    <source>
        <dbReference type="ARBA" id="ARBA00022692"/>
    </source>
</evidence>
<dbReference type="AlphaFoldDB" id="A0ABD2MPI5"/>
<evidence type="ECO:0000256" key="3">
    <source>
        <dbReference type="ARBA" id="ARBA00022792"/>
    </source>
</evidence>
<comment type="caution">
    <text evidence="9">The sequence shown here is derived from an EMBL/GenBank/DDBJ whole genome shotgun (WGS) entry which is preliminary data.</text>
</comment>
<keyword evidence="4 7" id="KW-1133">Transmembrane helix</keyword>
<dbReference type="Pfam" id="PF09731">
    <property type="entry name" value="Mitofilin"/>
    <property type="match status" value="1"/>
</dbReference>
<keyword evidence="3 7" id="KW-0999">Mitochondrion inner membrane</keyword>
<dbReference type="EMBL" id="JABFTP020000021">
    <property type="protein sequence ID" value="KAL3268175.1"/>
    <property type="molecule type" value="Genomic_DNA"/>
</dbReference>
<evidence type="ECO:0000256" key="8">
    <source>
        <dbReference type="SAM" id="Coils"/>
    </source>
</evidence>
<evidence type="ECO:0000256" key="6">
    <source>
        <dbReference type="ARBA" id="ARBA00023136"/>
    </source>
</evidence>
<reference evidence="9 10" key="1">
    <citation type="journal article" date="2021" name="BMC Biol.">
        <title>Horizontally acquired antibacterial genes associated with adaptive radiation of ladybird beetles.</title>
        <authorList>
            <person name="Li H.S."/>
            <person name="Tang X.F."/>
            <person name="Huang Y.H."/>
            <person name="Xu Z.Y."/>
            <person name="Chen M.L."/>
            <person name="Du X.Y."/>
            <person name="Qiu B.Y."/>
            <person name="Chen P.T."/>
            <person name="Zhang W."/>
            <person name="Slipinski A."/>
            <person name="Escalona H.E."/>
            <person name="Waterhouse R.M."/>
            <person name="Zwick A."/>
            <person name="Pang H."/>
        </authorList>
    </citation>
    <scope>NUCLEOTIDE SEQUENCE [LARGE SCALE GENOMIC DNA]</scope>
    <source>
        <strain evidence="9">SYSU2018</strain>
    </source>
</reference>
<dbReference type="Proteomes" id="UP001516400">
    <property type="component" value="Unassembled WGS sequence"/>
</dbReference>
<gene>
    <name evidence="9" type="ORF">HHI36_007302</name>
</gene>
<organism evidence="9 10">
    <name type="scientific">Cryptolaemus montrouzieri</name>
    <dbReference type="NCBI Taxonomy" id="559131"/>
    <lineage>
        <taxon>Eukaryota</taxon>
        <taxon>Metazoa</taxon>
        <taxon>Ecdysozoa</taxon>
        <taxon>Arthropoda</taxon>
        <taxon>Hexapoda</taxon>
        <taxon>Insecta</taxon>
        <taxon>Pterygota</taxon>
        <taxon>Neoptera</taxon>
        <taxon>Endopterygota</taxon>
        <taxon>Coleoptera</taxon>
        <taxon>Polyphaga</taxon>
        <taxon>Cucujiformia</taxon>
        <taxon>Coccinelloidea</taxon>
        <taxon>Coccinellidae</taxon>
        <taxon>Scymninae</taxon>
        <taxon>Scymnini</taxon>
        <taxon>Cryptolaemus</taxon>
    </lineage>
</organism>